<accession>U3AZS4</accession>
<organism evidence="6 7">
    <name type="scientific">Vibrio ezurae NBRC 102218</name>
    <dbReference type="NCBI Taxonomy" id="1219080"/>
    <lineage>
        <taxon>Bacteria</taxon>
        <taxon>Pseudomonadati</taxon>
        <taxon>Pseudomonadota</taxon>
        <taxon>Gammaproteobacteria</taxon>
        <taxon>Vibrionales</taxon>
        <taxon>Vibrionaceae</taxon>
        <taxon>Vibrio</taxon>
    </lineage>
</organism>
<dbReference type="eggNOG" id="COG2885">
    <property type="taxonomic scope" value="Bacteria"/>
</dbReference>
<feature type="domain" description="OmpA-like" evidence="5">
    <location>
        <begin position="68"/>
        <end position="183"/>
    </location>
</feature>
<dbReference type="GO" id="GO:0009279">
    <property type="term" value="C:cell outer membrane"/>
    <property type="evidence" value="ECO:0007669"/>
    <property type="project" value="UniProtKB-SubCell"/>
</dbReference>
<dbReference type="InterPro" id="IPR006664">
    <property type="entry name" value="OMP_bac"/>
</dbReference>
<dbReference type="EMBL" id="BATM01000008">
    <property type="protein sequence ID" value="GAD79230.1"/>
    <property type="molecule type" value="Genomic_DNA"/>
</dbReference>
<dbReference type="PROSITE" id="PS51257">
    <property type="entry name" value="PROKAR_LIPOPROTEIN"/>
    <property type="match status" value="1"/>
</dbReference>
<comment type="subcellular location">
    <subcellularLocation>
        <location evidence="1">Cell outer membrane</location>
    </subcellularLocation>
</comment>
<dbReference type="Gene3D" id="3.30.1330.60">
    <property type="entry name" value="OmpA-like domain"/>
    <property type="match status" value="1"/>
</dbReference>
<dbReference type="GO" id="GO:0005509">
    <property type="term" value="F:calcium ion binding"/>
    <property type="evidence" value="ECO:0007669"/>
    <property type="project" value="InterPro"/>
</dbReference>
<keyword evidence="3" id="KW-0998">Cell outer membrane</keyword>
<dbReference type="InterPro" id="IPR006665">
    <property type="entry name" value="OmpA-like"/>
</dbReference>
<gene>
    <name evidence="6" type="ORF">VEZ01S_08_02660</name>
</gene>
<name>U3AZS4_9VIBR</name>
<sequence>MNKLILASVISFTIVGCANDTEEYIDTPLPDQQADLRDFDRDGVINARDKCPGTPSSARVSNDGCEERIEVSQEQNLKILFEHNSTDVHPVFRGQIEGMAEFLKQYPETSIEIKGFASNPGDRQYNLNLSRNRALLVQDKLIGFGVDPSRVVIIGHGEDDTDDDNPIDEALERRVEAKVVGFKGDFVKEWTIFTTLPK</sequence>
<evidence type="ECO:0000256" key="4">
    <source>
        <dbReference type="PROSITE-ProRule" id="PRU00473"/>
    </source>
</evidence>
<dbReference type="Proteomes" id="UP000016562">
    <property type="component" value="Unassembled WGS sequence"/>
</dbReference>
<evidence type="ECO:0000313" key="6">
    <source>
        <dbReference type="EMBL" id="GAD79230.1"/>
    </source>
</evidence>
<protein>
    <recommendedName>
        <fullName evidence="5">OmpA-like domain-containing protein</fullName>
    </recommendedName>
</protein>
<evidence type="ECO:0000313" key="7">
    <source>
        <dbReference type="Proteomes" id="UP000016562"/>
    </source>
</evidence>
<dbReference type="RefSeq" id="WP_021712941.1">
    <property type="nucleotide sequence ID" value="NZ_BATM01000008.1"/>
</dbReference>
<dbReference type="InterPro" id="IPR028974">
    <property type="entry name" value="TSP_type-3_rpt"/>
</dbReference>
<keyword evidence="2 4" id="KW-0472">Membrane</keyword>
<dbReference type="PANTHER" id="PTHR30329:SF21">
    <property type="entry name" value="LIPOPROTEIN YIAD-RELATED"/>
    <property type="match status" value="1"/>
</dbReference>
<dbReference type="STRING" id="1219080.VEZ01S_08_02660"/>
<dbReference type="InterPro" id="IPR036737">
    <property type="entry name" value="OmpA-like_sf"/>
</dbReference>
<evidence type="ECO:0000259" key="5">
    <source>
        <dbReference type="PROSITE" id="PS51123"/>
    </source>
</evidence>
<evidence type="ECO:0000256" key="2">
    <source>
        <dbReference type="ARBA" id="ARBA00023136"/>
    </source>
</evidence>
<evidence type="ECO:0000256" key="1">
    <source>
        <dbReference type="ARBA" id="ARBA00004442"/>
    </source>
</evidence>
<comment type="caution">
    <text evidence="6">The sequence shown here is derived from an EMBL/GenBank/DDBJ whole genome shotgun (WGS) entry which is preliminary data.</text>
</comment>
<dbReference type="CDD" id="cd07185">
    <property type="entry name" value="OmpA_C-like"/>
    <property type="match status" value="1"/>
</dbReference>
<evidence type="ECO:0000256" key="3">
    <source>
        <dbReference type="ARBA" id="ARBA00023237"/>
    </source>
</evidence>
<reference evidence="6 7" key="1">
    <citation type="submission" date="2013-09" db="EMBL/GenBank/DDBJ databases">
        <title>Whole genome shotgun sequence of Vibrio ezurae NBRC 102218.</title>
        <authorList>
            <person name="Yoshida I."/>
            <person name="Hosoyama A."/>
            <person name="Numata M."/>
            <person name="Hashimoto M."/>
            <person name="Hosoyama Y."/>
            <person name="Tsuchikane K."/>
            <person name="Noguchi M."/>
            <person name="Hirakata S."/>
            <person name="Ichikawa N."/>
            <person name="Ohji S."/>
            <person name="Yamazoe A."/>
            <person name="Fujita N."/>
        </authorList>
    </citation>
    <scope>NUCLEOTIDE SEQUENCE [LARGE SCALE GENOMIC DNA]</scope>
    <source>
        <strain evidence="6 7">NBRC 102218</strain>
    </source>
</reference>
<keyword evidence="7" id="KW-1185">Reference proteome</keyword>
<dbReference type="PROSITE" id="PS51123">
    <property type="entry name" value="OMPA_2"/>
    <property type="match status" value="1"/>
</dbReference>
<dbReference type="SUPFAM" id="SSF103647">
    <property type="entry name" value="TSP type-3 repeat"/>
    <property type="match status" value="1"/>
</dbReference>
<dbReference type="Pfam" id="PF00691">
    <property type="entry name" value="OmpA"/>
    <property type="match status" value="1"/>
</dbReference>
<dbReference type="PRINTS" id="PR01021">
    <property type="entry name" value="OMPADOMAIN"/>
</dbReference>
<dbReference type="SUPFAM" id="SSF103088">
    <property type="entry name" value="OmpA-like"/>
    <property type="match status" value="1"/>
</dbReference>
<dbReference type="InterPro" id="IPR050330">
    <property type="entry name" value="Bact_OuterMem_StrucFunc"/>
</dbReference>
<proteinExistence type="predicted"/>
<dbReference type="AlphaFoldDB" id="U3AZS4"/>
<dbReference type="PANTHER" id="PTHR30329">
    <property type="entry name" value="STATOR ELEMENT OF FLAGELLAR MOTOR COMPLEX"/>
    <property type="match status" value="1"/>
</dbReference>
<dbReference type="OrthoDB" id="9805832at2"/>